<dbReference type="GO" id="GO:0003677">
    <property type="term" value="F:DNA binding"/>
    <property type="evidence" value="ECO:0007669"/>
    <property type="project" value="UniProtKB-KW"/>
</dbReference>
<dbReference type="SUPFAM" id="SSF46785">
    <property type="entry name" value="Winged helix' DNA-binding domain"/>
    <property type="match status" value="1"/>
</dbReference>
<dbReference type="InterPro" id="IPR023187">
    <property type="entry name" value="Tscrpt_reg_MarR-type_CS"/>
</dbReference>
<protein>
    <submittedName>
        <fullName evidence="5">MarR family transcriptional regulator</fullName>
    </submittedName>
</protein>
<keyword evidence="3" id="KW-0804">Transcription</keyword>
<name>A0A926I8I1_9FIRM</name>
<evidence type="ECO:0000313" key="5">
    <source>
        <dbReference type="EMBL" id="MBC8568156.1"/>
    </source>
</evidence>
<dbReference type="GO" id="GO:0003700">
    <property type="term" value="F:DNA-binding transcription factor activity"/>
    <property type="evidence" value="ECO:0007669"/>
    <property type="project" value="InterPro"/>
</dbReference>
<dbReference type="EMBL" id="JACRTA010000002">
    <property type="protein sequence ID" value="MBC8568156.1"/>
    <property type="molecule type" value="Genomic_DNA"/>
</dbReference>
<dbReference type="PROSITE" id="PS50995">
    <property type="entry name" value="HTH_MARR_2"/>
    <property type="match status" value="1"/>
</dbReference>
<dbReference type="InterPro" id="IPR036388">
    <property type="entry name" value="WH-like_DNA-bd_sf"/>
</dbReference>
<feature type="domain" description="HTH marR-type" evidence="4">
    <location>
        <begin position="1"/>
        <end position="136"/>
    </location>
</feature>
<dbReference type="PANTHER" id="PTHR42756:SF1">
    <property type="entry name" value="TRANSCRIPTIONAL REPRESSOR OF EMRAB OPERON"/>
    <property type="match status" value="1"/>
</dbReference>
<sequence>MEDIMSYHKLMMENHTMFSRKVFERLSDRCLSVGQPKVLEYLYFNDGAIQKDIAEACMIEPATVTSLLSRMEKGGLIKRKSRVGDKRYMCVYLTEIGRENSKISVETLSELEKIALSGFSEEERKRFVSFLERVNSNLKGKGGADI</sequence>
<reference evidence="5" key="1">
    <citation type="submission" date="2020-08" db="EMBL/GenBank/DDBJ databases">
        <title>Genome public.</title>
        <authorList>
            <person name="Liu C."/>
            <person name="Sun Q."/>
        </authorList>
    </citation>
    <scope>NUCLEOTIDE SEQUENCE</scope>
    <source>
        <strain evidence="5">NSJ-24</strain>
    </source>
</reference>
<evidence type="ECO:0000256" key="3">
    <source>
        <dbReference type="ARBA" id="ARBA00023163"/>
    </source>
</evidence>
<dbReference type="PROSITE" id="PS01117">
    <property type="entry name" value="HTH_MARR_1"/>
    <property type="match status" value="1"/>
</dbReference>
<comment type="caution">
    <text evidence="5">The sequence shown here is derived from an EMBL/GenBank/DDBJ whole genome shotgun (WGS) entry which is preliminary data.</text>
</comment>
<dbReference type="PANTHER" id="PTHR42756">
    <property type="entry name" value="TRANSCRIPTIONAL REGULATOR, MARR"/>
    <property type="match status" value="1"/>
</dbReference>
<dbReference type="AlphaFoldDB" id="A0A926I8I1"/>
<gene>
    <name evidence="5" type="ORF">H8692_05160</name>
</gene>
<dbReference type="InterPro" id="IPR000835">
    <property type="entry name" value="HTH_MarR-typ"/>
</dbReference>
<dbReference type="InterPro" id="IPR036390">
    <property type="entry name" value="WH_DNA-bd_sf"/>
</dbReference>
<evidence type="ECO:0000256" key="2">
    <source>
        <dbReference type="ARBA" id="ARBA00023125"/>
    </source>
</evidence>
<organism evidence="5 6">
    <name type="scientific">Lentihominibacter hominis</name>
    <dbReference type="NCBI Taxonomy" id="2763645"/>
    <lineage>
        <taxon>Bacteria</taxon>
        <taxon>Bacillati</taxon>
        <taxon>Bacillota</taxon>
        <taxon>Clostridia</taxon>
        <taxon>Peptostreptococcales</taxon>
        <taxon>Anaerovoracaceae</taxon>
        <taxon>Lentihominibacter</taxon>
    </lineage>
</organism>
<accession>A0A926I8I1</accession>
<dbReference type="Pfam" id="PF01047">
    <property type="entry name" value="MarR"/>
    <property type="match status" value="1"/>
</dbReference>
<evidence type="ECO:0000256" key="1">
    <source>
        <dbReference type="ARBA" id="ARBA00023015"/>
    </source>
</evidence>
<evidence type="ECO:0000313" key="6">
    <source>
        <dbReference type="Proteomes" id="UP000610862"/>
    </source>
</evidence>
<keyword evidence="2" id="KW-0238">DNA-binding</keyword>
<dbReference type="Proteomes" id="UP000610862">
    <property type="component" value="Unassembled WGS sequence"/>
</dbReference>
<proteinExistence type="predicted"/>
<dbReference type="Gene3D" id="1.10.10.10">
    <property type="entry name" value="Winged helix-like DNA-binding domain superfamily/Winged helix DNA-binding domain"/>
    <property type="match status" value="1"/>
</dbReference>
<dbReference type="SMART" id="SM00347">
    <property type="entry name" value="HTH_MARR"/>
    <property type="match status" value="1"/>
</dbReference>
<evidence type="ECO:0000259" key="4">
    <source>
        <dbReference type="PROSITE" id="PS50995"/>
    </source>
</evidence>
<keyword evidence="1" id="KW-0805">Transcription regulation</keyword>
<dbReference type="PRINTS" id="PR00598">
    <property type="entry name" value="HTHMARR"/>
</dbReference>
<keyword evidence="6" id="KW-1185">Reference proteome</keyword>